<evidence type="ECO:0000256" key="1">
    <source>
        <dbReference type="SAM" id="Phobius"/>
    </source>
</evidence>
<keyword evidence="1" id="KW-0472">Membrane</keyword>
<accession>A0A848GKX1</accession>
<organism evidence="2 3">
    <name type="scientific">Chitinophaga fulva</name>
    <dbReference type="NCBI Taxonomy" id="2728842"/>
    <lineage>
        <taxon>Bacteria</taxon>
        <taxon>Pseudomonadati</taxon>
        <taxon>Bacteroidota</taxon>
        <taxon>Chitinophagia</taxon>
        <taxon>Chitinophagales</taxon>
        <taxon>Chitinophagaceae</taxon>
        <taxon>Chitinophaga</taxon>
    </lineage>
</organism>
<dbReference type="AlphaFoldDB" id="A0A848GKX1"/>
<dbReference type="Proteomes" id="UP000583266">
    <property type="component" value="Unassembled WGS sequence"/>
</dbReference>
<sequence>MKIFFKAALLLKRLGIIMRLAGIVICLALLHSAVQDLRFSISVSKAPTLTITELSKMPMDNIPLYFKVEKAALLGDSYVGEYKQQKRSSQKTLKGIYYPVYDEQALAADTSDTPPSYLVVHDSQVNEKTLEAGHYFNTGSFSVEGRFSRSYIDKETRDLLEKEGYPLATNCLQIEKGNMPMSLTTCLVLGVLGVLGTLLLVATLLPSSLLDKRSGAPVPAEITILHQH</sequence>
<reference evidence="2 3" key="1">
    <citation type="submission" date="2020-04" db="EMBL/GenBank/DDBJ databases">
        <title>Chitinophaga sp. G-6-1-13 sp. nov., isolated from soil.</title>
        <authorList>
            <person name="Dahal R.H."/>
            <person name="Chaudhary D.K."/>
        </authorList>
    </citation>
    <scope>NUCLEOTIDE SEQUENCE [LARGE SCALE GENOMIC DNA]</scope>
    <source>
        <strain evidence="2 3">G-6-1-13</strain>
    </source>
</reference>
<keyword evidence="1" id="KW-0812">Transmembrane</keyword>
<dbReference type="EMBL" id="JABBGC010000002">
    <property type="protein sequence ID" value="NML38996.1"/>
    <property type="molecule type" value="Genomic_DNA"/>
</dbReference>
<name>A0A848GKX1_9BACT</name>
<proteinExistence type="predicted"/>
<keyword evidence="1" id="KW-1133">Transmembrane helix</keyword>
<keyword evidence="3" id="KW-1185">Reference proteome</keyword>
<evidence type="ECO:0000313" key="2">
    <source>
        <dbReference type="EMBL" id="NML38996.1"/>
    </source>
</evidence>
<dbReference type="RefSeq" id="WP_169226122.1">
    <property type="nucleotide sequence ID" value="NZ_JABBGC010000002.1"/>
</dbReference>
<feature type="transmembrane region" description="Helical" evidence="1">
    <location>
        <begin position="181"/>
        <end position="205"/>
    </location>
</feature>
<comment type="caution">
    <text evidence="2">The sequence shown here is derived from an EMBL/GenBank/DDBJ whole genome shotgun (WGS) entry which is preliminary data.</text>
</comment>
<protein>
    <submittedName>
        <fullName evidence="2">Uncharacterized protein</fullName>
    </submittedName>
</protein>
<evidence type="ECO:0000313" key="3">
    <source>
        <dbReference type="Proteomes" id="UP000583266"/>
    </source>
</evidence>
<gene>
    <name evidence="2" type="ORF">HHL17_17470</name>
</gene>